<dbReference type="EMBL" id="CM009753">
    <property type="protein sequence ID" value="PUZ58524.1"/>
    <property type="molecule type" value="Genomic_DNA"/>
</dbReference>
<accession>A0A2T7DSG8</accession>
<evidence type="ECO:0000313" key="2">
    <source>
        <dbReference type="EMBL" id="PUZ58524.1"/>
    </source>
</evidence>
<dbReference type="AlphaFoldDB" id="A0A2T7DSG8"/>
<keyword evidence="3" id="KW-1185">Reference proteome</keyword>
<name>A0A2T7DSG8_9POAL</name>
<dbReference type="Gramene" id="PUZ58524">
    <property type="protein sequence ID" value="PUZ58524"/>
    <property type="gene ID" value="GQ55_5G515800"/>
</dbReference>
<organism evidence="2 3">
    <name type="scientific">Panicum hallii var. hallii</name>
    <dbReference type="NCBI Taxonomy" id="1504633"/>
    <lineage>
        <taxon>Eukaryota</taxon>
        <taxon>Viridiplantae</taxon>
        <taxon>Streptophyta</taxon>
        <taxon>Embryophyta</taxon>
        <taxon>Tracheophyta</taxon>
        <taxon>Spermatophyta</taxon>
        <taxon>Magnoliopsida</taxon>
        <taxon>Liliopsida</taxon>
        <taxon>Poales</taxon>
        <taxon>Poaceae</taxon>
        <taxon>PACMAD clade</taxon>
        <taxon>Panicoideae</taxon>
        <taxon>Panicodae</taxon>
        <taxon>Paniceae</taxon>
        <taxon>Panicinae</taxon>
        <taxon>Panicum</taxon>
        <taxon>Panicum sect. Panicum</taxon>
    </lineage>
</organism>
<reference evidence="2 3" key="1">
    <citation type="submission" date="2018-04" db="EMBL/GenBank/DDBJ databases">
        <title>WGS assembly of Panicum hallii var. hallii HAL2.</title>
        <authorList>
            <person name="Lovell J."/>
            <person name="Jenkins J."/>
            <person name="Lowry D."/>
            <person name="Mamidi S."/>
            <person name="Sreedasyam A."/>
            <person name="Weng X."/>
            <person name="Barry K."/>
            <person name="Bonette J."/>
            <person name="Campitelli B."/>
            <person name="Daum C."/>
            <person name="Gordon S."/>
            <person name="Gould B."/>
            <person name="Lipzen A."/>
            <person name="MacQueen A."/>
            <person name="Palacio-Mejia J."/>
            <person name="Plott C."/>
            <person name="Shakirov E."/>
            <person name="Shu S."/>
            <person name="Yoshinaga Y."/>
            <person name="Zane M."/>
            <person name="Rokhsar D."/>
            <person name="Grimwood J."/>
            <person name="Schmutz J."/>
            <person name="Juenger T."/>
        </authorList>
    </citation>
    <scope>NUCLEOTIDE SEQUENCE [LARGE SCALE GENOMIC DNA]</scope>
    <source>
        <strain evidence="3">cv. HAL2</strain>
    </source>
</reference>
<sequence length="179" mass="19829">MAMAGPPPSSGDRKERMEDGDEDRTRRFPIRSSHFLLPPFSGAQNTHVKREELDRPGARSEAVCIIGELSSRGDGGAFARPWVSRARALFSFPGGPSFFLALPQWSVASRSLFALSHRVPGRPAAPSPVSRQRRGPWPAGRLIQRDGCRALRSVWFPCRPLTTDERLPERTVVTATQNI</sequence>
<gene>
    <name evidence="2" type="ORF">GQ55_5G515800</name>
</gene>
<proteinExistence type="predicted"/>
<protein>
    <submittedName>
        <fullName evidence="2">Uncharacterized protein</fullName>
    </submittedName>
</protein>
<dbReference type="Proteomes" id="UP000244336">
    <property type="component" value="Chromosome 5"/>
</dbReference>
<feature type="region of interest" description="Disordered" evidence="1">
    <location>
        <begin position="1"/>
        <end position="28"/>
    </location>
</feature>
<evidence type="ECO:0000256" key="1">
    <source>
        <dbReference type="SAM" id="MobiDB-lite"/>
    </source>
</evidence>
<evidence type="ECO:0000313" key="3">
    <source>
        <dbReference type="Proteomes" id="UP000244336"/>
    </source>
</evidence>